<proteinExistence type="predicted"/>
<dbReference type="GO" id="GO:0046872">
    <property type="term" value="F:metal ion binding"/>
    <property type="evidence" value="ECO:0007669"/>
    <property type="project" value="UniProtKB-KW"/>
</dbReference>
<dbReference type="EMBL" id="ATHO01000130">
    <property type="protein sequence ID" value="EQB04255.1"/>
    <property type="molecule type" value="Genomic_DNA"/>
</dbReference>
<evidence type="ECO:0000313" key="3">
    <source>
        <dbReference type="EMBL" id="EQB04255.1"/>
    </source>
</evidence>
<dbReference type="InterPro" id="IPR037523">
    <property type="entry name" value="VOC_core"/>
</dbReference>
<evidence type="ECO:0000313" key="4">
    <source>
        <dbReference type="Proteomes" id="UP000015525"/>
    </source>
</evidence>
<dbReference type="GO" id="GO:0046491">
    <property type="term" value="P:L-methylmalonyl-CoA metabolic process"/>
    <property type="evidence" value="ECO:0007669"/>
    <property type="project" value="TreeGrafter"/>
</dbReference>
<dbReference type="InterPro" id="IPR051785">
    <property type="entry name" value="MMCE/EMCE_epimerase"/>
</dbReference>
<protein>
    <recommendedName>
        <fullName evidence="2">VOC domain-containing protein</fullName>
    </recommendedName>
</protein>
<name>T0HY36_9SPHN</name>
<organism evidence="3 4">
    <name type="scientific">Sphingobium quisquiliarum P25</name>
    <dbReference type="NCBI Taxonomy" id="1329909"/>
    <lineage>
        <taxon>Bacteria</taxon>
        <taxon>Pseudomonadati</taxon>
        <taxon>Pseudomonadota</taxon>
        <taxon>Alphaproteobacteria</taxon>
        <taxon>Sphingomonadales</taxon>
        <taxon>Sphingomonadaceae</taxon>
        <taxon>Sphingobium</taxon>
    </lineage>
</organism>
<keyword evidence="1" id="KW-0479">Metal-binding</keyword>
<comment type="caution">
    <text evidence="3">The sequence shown here is derived from an EMBL/GenBank/DDBJ whole genome shotgun (WGS) entry which is preliminary data.</text>
</comment>
<dbReference type="PANTHER" id="PTHR43048">
    <property type="entry name" value="METHYLMALONYL-COA EPIMERASE"/>
    <property type="match status" value="1"/>
</dbReference>
<accession>T0HY36</accession>
<dbReference type="GO" id="GO:0004493">
    <property type="term" value="F:methylmalonyl-CoA epimerase activity"/>
    <property type="evidence" value="ECO:0007669"/>
    <property type="project" value="TreeGrafter"/>
</dbReference>
<keyword evidence="4" id="KW-1185">Reference proteome</keyword>
<gene>
    <name evidence="3" type="ORF">L288_14345</name>
</gene>
<feature type="domain" description="VOC" evidence="2">
    <location>
        <begin position="3"/>
        <end position="140"/>
    </location>
</feature>
<dbReference type="SUPFAM" id="SSF54593">
    <property type="entry name" value="Glyoxalase/Bleomycin resistance protein/Dihydroxybiphenyl dioxygenase"/>
    <property type="match status" value="1"/>
</dbReference>
<evidence type="ECO:0000256" key="1">
    <source>
        <dbReference type="ARBA" id="ARBA00022723"/>
    </source>
</evidence>
<evidence type="ECO:0000259" key="2">
    <source>
        <dbReference type="PROSITE" id="PS51819"/>
    </source>
</evidence>
<dbReference type="Gene3D" id="3.10.180.10">
    <property type="entry name" value="2,3-Dihydroxybiphenyl 1,2-Dioxygenase, domain 1"/>
    <property type="match status" value="1"/>
</dbReference>
<sequence length="171" mass="18441">MGRIDQIGIIVEDLDAGVQSWMTRLGIGPWTLFRNVTMRGQYRGADTLVTCDVAMGYQGETQVELMQITNDAPSPYRDASGALLTGMHHIAWVVDDLDAAVAGAQADGMTLAFMASSPGTRVAYLESEGQPGMMYEFIESPATRELMDSGIAATRTWDGTNPVTVIDMKAS</sequence>
<dbReference type="PROSITE" id="PS51819">
    <property type="entry name" value="VOC"/>
    <property type="match status" value="1"/>
</dbReference>
<dbReference type="Pfam" id="PF13669">
    <property type="entry name" value="Glyoxalase_4"/>
    <property type="match status" value="1"/>
</dbReference>
<dbReference type="InterPro" id="IPR029068">
    <property type="entry name" value="Glyas_Bleomycin-R_OHBP_Dase"/>
</dbReference>
<reference evidence="3 4" key="1">
    <citation type="journal article" date="2013" name="Genome Announc.">
        <title>Draft Genome Sequence of Sphingobium quisquiliarum Strain P25T, a Novel Hexachlorocyclohexane (HCH)-Degrading Bacterium Isolated from an HCH Dumpsite.</title>
        <authorList>
            <person name="Kumar Singh A."/>
            <person name="Sangwan N."/>
            <person name="Sharma A."/>
            <person name="Gupta V."/>
            <person name="Khurana J.P."/>
            <person name="Lal R."/>
        </authorList>
    </citation>
    <scope>NUCLEOTIDE SEQUENCE [LARGE SCALE GENOMIC DNA]</scope>
    <source>
        <strain evidence="3 4">P25</strain>
    </source>
</reference>
<dbReference type="PATRIC" id="fig|1329909.3.peg.2752"/>
<dbReference type="AlphaFoldDB" id="T0HY36"/>
<dbReference type="PANTHER" id="PTHR43048:SF3">
    <property type="entry name" value="METHYLMALONYL-COA EPIMERASE, MITOCHONDRIAL"/>
    <property type="match status" value="1"/>
</dbReference>
<dbReference type="Proteomes" id="UP000015525">
    <property type="component" value="Unassembled WGS sequence"/>
</dbReference>